<gene>
    <name evidence="2" type="ORF">Naga_100508g4</name>
</gene>
<proteinExistence type="predicted"/>
<feature type="compositionally biased region" description="Basic and acidic residues" evidence="1">
    <location>
        <begin position="1"/>
        <end position="10"/>
    </location>
</feature>
<name>W7TVP0_9STRA</name>
<organism evidence="2 3">
    <name type="scientific">Nannochloropsis gaditana</name>
    <dbReference type="NCBI Taxonomy" id="72520"/>
    <lineage>
        <taxon>Eukaryota</taxon>
        <taxon>Sar</taxon>
        <taxon>Stramenopiles</taxon>
        <taxon>Ochrophyta</taxon>
        <taxon>Eustigmatophyceae</taxon>
        <taxon>Eustigmatales</taxon>
        <taxon>Monodopsidaceae</taxon>
        <taxon>Nannochloropsis</taxon>
    </lineage>
</organism>
<comment type="caution">
    <text evidence="2">The sequence shown here is derived from an EMBL/GenBank/DDBJ whole genome shotgun (WGS) entry which is preliminary data.</text>
</comment>
<protein>
    <submittedName>
        <fullName evidence="2">Uncharacterized protein</fullName>
    </submittedName>
</protein>
<dbReference type="EMBL" id="AZIL01001297">
    <property type="protein sequence ID" value="EWM24384.1"/>
    <property type="molecule type" value="Genomic_DNA"/>
</dbReference>
<evidence type="ECO:0000256" key="1">
    <source>
        <dbReference type="SAM" id="MobiDB-lite"/>
    </source>
</evidence>
<feature type="compositionally biased region" description="Basic residues" evidence="1">
    <location>
        <begin position="11"/>
        <end position="26"/>
    </location>
</feature>
<evidence type="ECO:0000313" key="3">
    <source>
        <dbReference type="Proteomes" id="UP000019335"/>
    </source>
</evidence>
<dbReference type="AlphaFoldDB" id="W7TVP0"/>
<evidence type="ECO:0000313" key="2">
    <source>
        <dbReference type="EMBL" id="EWM24384.1"/>
    </source>
</evidence>
<feature type="compositionally biased region" description="Acidic residues" evidence="1">
    <location>
        <begin position="31"/>
        <end position="46"/>
    </location>
</feature>
<accession>W7TVP0</accession>
<reference evidence="2 3" key="1">
    <citation type="journal article" date="2014" name="Mol. Plant">
        <title>Chromosome Scale Genome Assembly and Transcriptome Profiling of Nannochloropsis gaditana in Nitrogen Depletion.</title>
        <authorList>
            <person name="Corteggiani Carpinelli E."/>
            <person name="Telatin A."/>
            <person name="Vitulo N."/>
            <person name="Forcato C."/>
            <person name="D'Angelo M."/>
            <person name="Schiavon R."/>
            <person name="Vezzi A."/>
            <person name="Giacometti G.M."/>
            <person name="Morosinotto T."/>
            <person name="Valle G."/>
        </authorList>
    </citation>
    <scope>NUCLEOTIDE SEQUENCE [LARGE SCALE GENOMIC DNA]</scope>
    <source>
        <strain evidence="2 3">B-31</strain>
    </source>
</reference>
<keyword evidence="3" id="KW-1185">Reference proteome</keyword>
<dbReference type="Proteomes" id="UP000019335">
    <property type="component" value="Chromosome 14"/>
</dbReference>
<feature type="region of interest" description="Disordered" evidence="1">
    <location>
        <begin position="1"/>
        <end position="46"/>
    </location>
</feature>
<sequence>MARSSQDENGRKKRQKKEQQQHHHHQQANGMEDDDDGDDSSDEDYVPPDAGQYLLILFLFRTCFQSFLPDLWCLWQAGGESGMFFFPSPTPSHSLTEAHFHE</sequence>